<keyword evidence="10" id="KW-1185">Reference proteome</keyword>
<keyword evidence="5" id="KW-0627">Porphyrin biosynthesis</keyword>
<evidence type="ECO:0000256" key="1">
    <source>
        <dbReference type="ARBA" id="ARBA00005010"/>
    </source>
</evidence>
<evidence type="ECO:0000313" key="9">
    <source>
        <dbReference type="EMBL" id="MEM5501653.1"/>
    </source>
</evidence>
<reference evidence="9 10" key="1">
    <citation type="submission" date="2024-03" db="EMBL/GenBank/DDBJ databases">
        <title>Community enrichment and isolation of bacterial strains for fucoidan degradation.</title>
        <authorList>
            <person name="Sichert A."/>
        </authorList>
    </citation>
    <scope>NUCLEOTIDE SEQUENCE [LARGE SCALE GENOMIC DNA]</scope>
    <source>
        <strain evidence="9 10">AS62</strain>
    </source>
</reference>
<evidence type="ECO:0000256" key="6">
    <source>
        <dbReference type="ARBA" id="ARBA00047561"/>
    </source>
</evidence>
<dbReference type="PANTHER" id="PTHR35330">
    <property type="entry name" value="SIROHEME BIOSYNTHESIS PROTEIN MET8"/>
    <property type="match status" value="1"/>
</dbReference>
<dbReference type="Gene3D" id="3.40.50.720">
    <property type="entry name" value="NAD(P)-binding Rossmann-like Domain"/>
    <property type="match status" value="1"/>
</dbReference>
<dbReference type="Pfam" id="PF00590">
    <property type="entry name" value="TP_methylase"/>
    <property type="match status" value="1"/>
</dbReference>
<dbReference type="InterPro" id="IPR000878">
    <property type="entry name" value="4pyrrol_Mease"/>
</dbReference>
<dbReference type="InterPro" id="IPR014777">
    <property type="entry name" value="4pyrrole_Mease_sub1"/>
</dbReference>
<sequence>MDTLSLRQNKHGKVNGSRERIGPLATLPVFYKLNGKKVIVAGGSDAAAWKAELLAATGANVHIYAEKLSAVFAQLVCEPSVCGSYIWHRQSWSTAAFADATIAIADAETDAEAQAFFDAARSAGVAVNVIDKPDYCEFQFGSIVNRSPVVISISTDGAAPILGQALRRRIEAVVGPSMNEWAKLAKNIRSKINANLQMGPQRRAFWESFVDRAFGPAPTLATIDELIAQSKQIAQSAHTSNGKITYIDAGAGEAELLTLKAIRALQAADIIFFDANISNEVLELARREAKRVLVGKLGGRGGHTDEELTMLDLANKGHNVVRLESGDLTECDSVRQVFNLTPSRATASINAY</sequence>
<evidence type="ECO:0000256" key="2">
    <source>
        <dbReference type="ARBA" id="ARBA00012400"/>
    </source>
</evidence>
<dbReference type="EMBL" id="JBBMQO010000004">
    <property type="protein sequence ID" value="MEM5501653.1"/>
    <property type="molecule type" value="Genomic_DNA"/>
</dbReference>
<feature type="domain" description="Sirohaem synthase dimerisation" evidence="8">
    <location>
        <begin position="180"/>
        <end position="214"/>
    </location>
</feature>
<comment type="caution">
    <text evidence="9">The sequence shown here is derived from an EMBL/GenBank/DDBJ whole genome shotgun (WGS) entry which is preliminary data.</text>
</comment>
<dbReference type="InterPro" id="IPR006367">
    <property type="entry name" value="Sirohaem_synthase_N"/>
</dbReference>
<dbReference type="SUPFAM" id="SSF53790">
    <property type="entry name" value="Tetrapyrrole methylase"/>
    <property type="match status" value="1"/>
</dbReference>
<gene>
    <name evidence="9" type="ORF">WNY59_08635</name>
</gene>
<protein>
    <recommendedName>
        <fullName evidence="2">precorrin-2 dehydrogenase</fullName>
        <ecNumber evidence="2">1.3.1.76</ecNumber>
    </recommendedName>
</protein>
<dbReference type="InterPro" id="IPR019478">
    <property type="entry name" value="Sirohaem_synthase_dimer_dom"/>
</dbReference>
<dbReference type="SUPFAM" id="SSF51735">
    <property type="entry name" value="NAD(P)-binding Rossmann-fold domains"/>
    <property type="match status" value="1"/>
</dbReference>
<dbReference type="Proteomes" id="UP001477870">
    <property type="component" value="Unassembled WGS sequence"/>
</dbReference>
<name>A0ABU9T692_9HYPH</name>
<evidence type="ECO:0000256" key="3">
    <source>
        <dbReference type="ARBA" id="ARBA00023002"/>
    </source>
</evidence>
<keyword evidence="3" id="KW-0560">Oxidoreductase</keyword>
<dbReference type="Pfam" id="PF13241">
    <property type="entry name" value="NAD_binding_7"/>
    <property type="match status" value="1"/>
</dbReference>
<comment type="pathway">
    <text evidence="1">Porphyrin-containing compound metabolism; siroheme biosynthesis; sirohydrochlorin from precorrin-2: step 1/1.</text>
</comment>
<evidence type="ECO:0000259" key="8">
    <source>
        <dbReference type="Pfam" id="PF10414"/>
    </source>
</evidence>
<evidence type="ECO:0000256" key="4">
    <source>
        <dbReference type="ARBA" id="ARBA00023027"/>
    </source>
</evidence>
<comment type="catalytic activity">
    <reaction evidence="6">
        <text>precorrin-2 + NAD(+) = sirohydrochlorin + NADH + 2 H(+)</text>
        <dbReference type="Rhea" id="RHEA:15613"/>
        <dbReference type="ChEBI" id="CHEBI:15378"/>
        <dbReference type="ChEBI" id="CHEBI:57540"/>
        <dbReference type="ChEBI" id="CHEBI:57945"/>
        <dbReference type="ChEBI" id="CHEBI:58351"/>
        <dbReference type="ChEBI" id="CHEBI:58827"/>
        <dbReference type="EC" id="1.3.1.76"/>
    </reaction>
</comment>
<dbReference type="InterPro" id="IPR035996">
    <property type="entry name" value="4pyrrol_Methylase_sf"/>
</dbReference>
<organism evidence="9 10">
    <name type="scientific">Ahrensia kielensis</name>
    <dbReference type="NCBI Taxonomy" id="76980"/>
    <lineage>
        <taxon>Bacteria</taxon>
        <taxon>Pseudomonadati</taxon>
        <taxon>Pseudomonadota</taxon>
        <taxon>Alphaproteobacteria</taxon>
        <taxon>Hyphomicrobiales</taxon>
        <taxon>Ahrensiaceae</taxon>
        <taxon>Ahrensia</taxon>
    </lineage>
</organism>
<dbReference type="RefSeq" id="WP_342848113.1">
    <property type="nucleotide sequence ID" value="NZ_JBBMQO010000004.1"/>
</dbReference>
<dbReference type="Pfam" id="PF10414">
    <property type="entry name" value="CysG_dimeriser"/>
    <property type="match status" value="1"/>
</dbReference>
<dbReference type="PANTHER" id="PTHR35330:SF1">
    <property type="entry name" value="SIROHEME BIOSYNTHESIS PROTEIN MET8"/>
    <property type="match status" value="1"/>
</dbReference>
<dbReference type="InterPro" id="IPR036291">
    <property type="entry name" value="NAD(P)-bd_dom_sf"/>
</dbReference>
<evidence type="ECO:0000259" key="7">
    <source>
        <dbReference type="Pfam" id="PF00590"/>
    </source>
</evidence>
<dbReference type="InterPro" id="IPR028161">
    <property type="entry name" value="Met8-like"/>
</dbReference>
<evidence type="ECO:0000256" key="5">
    <source>
        <dbReference type="ARBA" id="ARBA00023244"/>
    </source>
</evidence>
<accession>A0ABU9T692</accession>
<dbReference type="NCBIfam" id="TIGR01470">
    <property type="entry name" value="cysG_Nterm"/>
    <property type="match status" value="1"/>
</dbReference>
<keyword evidence="4" id="KW-0520">NAD</keyword>
<dbReference type="EC" id="1.3.1.76" evidence="2"/>
<dbReference type="Gene3D" id="3.40.1010.10">
    <property type="entry name" value="Cobalt-precorrin-4 Transmethylase, Domain 1"/>
    <property type="match status" value="1"/>
</dbReference>
<feature type="domain" description="Tetrapyrrole methylase" evidence="7">
    <location>
        <begin position="243"/>
        <end position="337"/>
    </location>
</feature>
<dbReference type="Gene3D" id="3.30.160.110">
    <property type="entry name" value="Siroheme synthase, domain 2"/>
    <property type="match status" value="1"/>
</dbReference>
<evidence type="ECO:0000313" key="10">
    <source>
        <dbReference type="Proteomes" id="UP001477870"/>
    </source>
</evidence>
<dbReference type="SUPFAM" id="SSF75615">
    <property type="entry name" value="Siroheme synthase middle domains-like"/>
    <property type="match status" value="1"/>
</dbReference>
<proteinExistence type="predicted"/>